<feature type="chain" id="PRO_5040384434" description="Phytocyanin domain-containing protein" evidence="1">
    <location>
        <begin position="20"/>
        <end position="166"/>
    </location>
</feature>
<feature type="signal peptide" evidence="1">
    <location>
        <begin position="1"/>
        <end position="19"/>
    </location>
</feature>
<evidence type="ECO:0000313" key="3">
    <source>
        <dbReference type="Proteomes" id="UP001141806"/>
    </source>
</evidence>
<organism evidence="2 3">
    <name type="scientific">Protea cynaroides</name>
    <dbReference type="NCBI Taxonomy" id="273540"/>
    <lineage>
        <taxon>Eukaryota</taxon>
        <taxon>Viridiplantae</taxon>
        <taxon>Streptophyta</taxon>
        <taxon>Embryophyta</taxon>
        <taxon>Tracheophyta</taxon>
        <taxon>Spermatophyta</taxon>
        <taxon>Magnoliopsida</taxon>
        <taxon>Proteales</taxon>
        <taxon>Proteaceae</taxon>
        <taxon>Protea</taxon>
    </lineage>
</organism>
<sequence length="166" mass="18498">MDVIGVLLILFFVAPAVYAKEYLVGDIDGWSLMVDYGEWACIRTFYVGDTLWCPEFAFLMASMARNLVVLIDFSSNLSQSCQGSPRQTHGWTTESPLACGNRGCTETDWVLMPSVVEFFQAATAIHSMIPMGSQRLEVPNSTKATTAAVLMFQLGLQKRREIEKEI</sequence>
<reference evidence="2" key="1">
    <citation type="journal article" date="2023" name="Plant J.">
        <title>The genome of the king protea, Protea cynaroides.</title>
        <authorList>
            <person name="Chang J."/>
            <person name="Duong T.A."/>
            <person name="Schoeman C."/>
            <person name="Ma X."/>
            <person name="Roodt D."/>
            <person name="Barker N."/>
            <person name="Li Z."/>
            <person name="Van de Peer Y."/>
            <person name="Mizrachi E."/>
        </authorList>
    </citation>
    <scope>NUCLEOTIDE SEQUENCE</scope>
    <source>
        <tissue evidence="2">Young leaves</tissue>
    </source>
</reference>
<dbReference type="OrthoDB" id="687943at2759"/>
<name>A0A9Q0GV29_9MAGN</name>
<accession>A0A9Q0GV29</accession>
<evidence type="ECO:0000256" key="1">
    <source>
        <dbReference type="SAM" id="SignalP"/>
    </source>
</evidence>
<comment type="caution">
    <text evidence="2">The sequence shown here is derived from an EMBL/GenBank/DDBJ whole genome shotgun (WGS) entry which is preliminary data.</text>
</comment>
<proteinExistence type="predicted"/>
<gene>
    <name evidence="2" type="ORF">NE237_029056</name>
</gene>
<dbReference type="AlphaFoldDB" id="A0A9Q0GV29"/>
<dbReference type="Gene3D" id="2.60.40.420">
    <property type="entry name" value="Cupredoxins - blue copper proteins"/>
    <property type="match status" value="1"/>
</dbReference>
<evidence type="ECO:0008006" key="4">
    <source>
        <dbReference type="Google" id="ProtNLM"/>
    </source>
</evidence>
<dbReference type="EMBL" id="JAMYWD010000012">
    <property type="protein sequence ID" value="KAJ4952224.1"/>
    <property type="molecule type" value="Genomic_DNA"/>
</dbReference>
<keyword evidence="3" id="KW-1185">Reference proteome</keyword>
<keyword evidence="1" id="KW-0732">Signal</keyword>
<evidence type="ECO:0000313" key="2">
    <source>
        <dbReference type="EMBL" id="KAJ4952224.1"/>
    </source>
</evidence>
<protein>
    <recommendedName>
        <fullName evidence="4">Phytocyanin domain-containing protein</fullName>
    </recommendedName>
</protein>
<dbReference type="InterPro" id="IPR008972">
    <property type="entry name" value="Cupredoxin"/>
</dbReference>
<dbReference type="Proteomes" id="UP001141806">
    <property type="component" value="Unassembled WGS sequence"/>
</dbReference>